<protein>
    <recommendedName>
        <fullName evidence="3">Acetoacetate decarboxylase</fullName>
    </recommendedName>
</protein>
<dbReference type="RefSeq" id="XP_044552825.1">
    <property type="nucleotide sequence ID" value="XM_044692168.1"/>
</dbReference>
<dbReference type="Proteomes" id="UP000816034">
    <property type="component" value="Unassembled WGS sequence"/>
</dbReference>
<dbReference type="NCBIfam" id="NF002614">
    <property type="entry name" value="PRK02265.1"/>
    <property type="match status" value="2"/>
</dbReference>
<reference evidence="1 2" key="1">
    <citation type="journal article" date="2018" name="BMC Genomics">
        <title>The genome of Naegleria lovaniensis, the basis for a comparative approach to unravel pathogenicity factors of the human pathogenic amoeba N. fowleri.</title>
        <authorList>
            <person name="Liechti N."/>
            <person name="Schurch N."/>
            <person name="Bruggmann R."/>
            <person name="Wittwer M."/>
        </authorList>
    </citation>
    <scope>NUCLEOTIDE SEQUENCE [LARGE SCALE GENOMIC DNA]</scope>
    <source>
        <strain evidence="1 2">ATCC 30569</strain>
    </source>
</reference>
<dbReference type="InterPro" id="IPR023375">
    <property type="entry name" value="ADC_dom_sf"/>
</dbReference>
<dbReference type="EMBL" id="PYSW02000009">
    <property type="protein sequence ID" value="KAG2388833.1"/>
    <property type="molecule type" value="Genomic_DNA"/>
</dbReference>
<evidence type="ECO:0000313" key="2">
    <source>
        <dbReference type="Proteomes" id="UP000816034"/>
    </source>
</evidence>
<evidence type="ECO:0000313" key="1">
    <source>
        <dbReference type="EMBL" id="KAG2388833.1"/>
    </source>
</evidence>
<keyword evidence="2" id="KW-1185">Reference proteome</keyword>
<dbReference type="Pfam" id="PF06314">
    <property type="entry name" value="ADC"/>
    <property type="match status" value="2"/>
</dbReference>
<dbReference type="GO" id="GO:0016829">
    <property type="term" value="F:lyase activity"/>
    <property type="evidence" value="ECO:0007669"/>
    <property type="project" value="InterPro"/>
</dbReference>
<dbReference type="GeneID" id="68092734"/>
<name>A0AA88GYR3_NAELO</name>
<accession>A0AA88GYR3</accession>
<dbReference type="Gene3D" id="2.40.400.10">
    <property type="entry name" value="Acetoacetate decarboxylase-like"/>
    <property type="match status" value="2"/>
</dbReference>
<sequence>MKRLASSQVIERAYRSIIKPGSERGKFTKEMILGLPSTPIMSPSYPRGPYFFKNREYFIITYESDKDAIRELVPEPLVPNEKNQVLYEWINMPDSSGFGSYSESGIVIPCLYNGQPVNLTLQMYLDIEPPIAAGREIWGFPKKHAHPEMKAVQDTVVGVMNYKGETVATGTMAYKHTEMDPEPVLASLGKTNVNLKVIPDVDFKPKIAQIVSYNLQVKKLHFAYEGPARLHLIENVNAPVADLPVKKIVQGKHIMADILLPYGNVLHDYLNPTPENKLWSQKFEEQYCQSGQKRSAFTEQRIKEECLAMPVTCPSYKPSASKLQNREYMVIKYQTDREKLLEKIPDQLFPNDDNIVILEFVKTQGTGIGSYDKVDVIIPCTDLFGNAVHFNAMSFLNSSSPITYGRECLGFPQKFSDSVSFAAHHDTIKGTLNYNGIRVATGTMSYKHEHMPVEDVVSFLSTPQYYLKFIPDVRGLPTVAQLVRMEHANVKVSSAWKGQAKLSLSDHVNAPINDLPVRNVVSGFNFICDMIMPAGRVVHDYLSM</sequence>
<proteinExistence type="predicted"/>
<evidence type="ECO:0008006" key="3">
    <source>
        <dbReference type="Google" id="ProtNLM"/>
    </source>
</evidence>
<gene>
    <name evidence="1" type="ORF">C9374_000272</name>
</gene>
<comment type="caution">
    <text evidence="1">The sequence shown here is derived from an EMBL/GenBank/DDBJ whole genome shotgun (WGS) entry which is preliminary data.</text>
</comment>
<dbReference type="AlphaFoldDB" id="A0AA88GYR3"/>
<dbReference type="SUPFAM" id="SSF160104">
    <property type="entry name" value="Acetoacetate decarboxylase-like"/>
    <property type="match status" value="2"/>
</dbReference>
<dbReference type="InterPro" id="IPR010451">
    <property type="entry name" value="Acetoacetate_decarboxylase"/>
</dbReference>
<organism evidence="1 2">
    <name type="scientific">Naegleria lovaniensis</name>
    <name type="common">Amoeba</name>
    <dbReference type="NCBI Taxonomy" id="51637"/>
    <lineage>
        <taxon>Eukaryota</taxon>
        <taxon>Discoba</taxon>
        <taxon>Heterolobosea</taxon>
        <taxon>Tetramitia</taxon>
        <taxon>Eutetramitia</taxon>
        <taxon>Vahlkampfiidae</taxon>
        <taxon>Naegleria</taxon>
    </lineage>
</organism>